<dbReference type="AlphaFoldDB" id="A0A6J7AHK5"/>
<evidence type="ECO:0000256" key="1">
    <source>
        <dbReference type="SAM" id="Phobius"/>
    </source>
</evidence>
<evidence type="ECO:0000313" key="2">
    <source>
        <dbReference type="EMBL" id="CAB4832451.1"/>
    </source>
</evidence>
<reference evidence="2" key="1">
    <citation type="submission" date="2020-05" db="EMBL/GenBank/DDBJ databases">
        <authorList>
            <person name="Chiriac C."/>
            <person name="Salcher M."/>
            <person name="Ghai R."/>
            <person name="Kavagutti S V."/>
        </authorList>
    </citation>
    <scope>NUCLEOTIDE SEQUENCE</scope>
</reference>
<accession>A0A6J7AHK5</accession>
<sequence length="40" mass="4489">MRHPKADDAFNFGVKTFGVIIKVEWVDVLVFLGWILGVGN</sequence>
<keyword evidence="1" id="KW-1133">Transmembrane helix</keyword>
<keyword evidence="1" id="KW-0812">Transmembrane</keyword>
<protein>
    <submittedName>
        <fullName evidence="2">Unannotated protein</fullName>
    </submittedName>
</protein>
<name>A0A6J7AHK5_9ZZZZ</name>
<keyword evidence="1" id="KW-0472">Membrane</keyword>
<organism evidence="2">
    <name type="scientific">freshwater metagenome</name>
    <dbReference type="NCBI Taxonomy" id="449393"/>
    <lineage>
        <taxon>unclassified sequences</taxon>
        <taxon>metagenomes</taxon>
        <taxon>ecological metagenomes</taxon>
    </lineage>
</organism>
<proteinExistence type="predicted"/>
<feature type="transmembrane region" description="Helical" evidence="1">
    <location>
        <begin position="12"/>
        <end position="36"/>
    </location>
</feature>
<gene>
    <name evidence="2" type="ORF">UFOPK3204_01098</name>
</gene>
<dbReference type="EMBL" id="CAFABK010000048">
    <property type="protein sequence ID" value="CAB4832451.1"/>
    <property type="molecule type" value="Genomic_DNA"/>
</dbReference>